<dbReference type="EMBL" id="CP003348">
    <property type="protein sequence ID" value="AFL98699.1"/>
    <property type="molecule type" value="Genomic_DNA"/>
</dbReference>
<keyword evidence="7" id="KW-0472">Membrane</keyword>
<keyword evidence="10" id="KW-1185">Reference proteome</keyword>
<evidence type="ECO:0000259" key="8">
    <source>
        <dbReference type="Pfam" id="PF00535"/>
    </source>
</evidence>
<evidence type="ECO:0000256" key="7">
    <source>
        <dbReference type="ARBA" id="ARBA00023136"/>
    </source>
</evidence>
<name>I4A415_DESDJ</name>
<reference evidence="9 10" key="2">
    <citation type="journal article" date="2015" name="J. Bacteriol.">
        <title>Genomic, proteomic, and biochemical analysis of the organohalide respiratory pathway in Desulfitobacterium dehalogenans.</title>
        <authorList>
            <person name="Kruse T."/>
            <person name="van de Pas B.A."/>
            <person name="Atteia A."/>
            <person name="Krab K."/>
            <person name="Hagen W.R."/>
            <person name="Goodwin L."/>
            <person name="Chain P."/>
            <person name="Boeren S."/>
            <person name="Maphosa F."/>
            <person name="Schraa G."/>
            <person name="de Vos W.M."/>
            <person name="van der Oost J."/>
            <person name="Smidt H."/>
            <person name="Stams A.J."/>
        </authorList>
    </citation>
    <scope>NUCLEOTIDE SEQUENCE [LARGE SCALE GENOMIC DNA]</scope>
    <source>
        <strain evidence="10">ATCC 51507 / DSM 9161 / JW/IU-DC1</strain>
    </source>
</reference>
<accession>I4A415</accession>
<evidence type="ECO:0000256" key="6">
    <source>
        <dbReference type="ARBA" id="ARBA00022989"/>
    </source>
</evidence>
<dbReference type="PANTHER" id="PTHR48090">
    <property type="entry name" value="UNDECAPRENYL-PHOSPHATE 4-DEOXY-4-FORMAMIDO-L-ARABINOSE TRANSFERASE-RELATED"/>
    <property type="match status" value="1"/>
</dbReference>
<dbReference type="RefSeq" id="WP_014792197.1">
    <property type="nucleotide sequence ID" value="NC_018017.1"/>
</dbReference>
<dbReference type="InterPro" id="IPR050256">
    <property type="entry name" value="Glycosyltransferase_2"/>
</dbReference>
<dbReference type="InterPro" id="IPR001173">
    <property type="entry name" value="Glyco_trans_2-like"/>
</dbReference>
<evidence type="ECO:0000256" key="5">
    <source>
        <dbReference type="ARBA" id="ARBA00022985"/>
    </source>
</evidence>
<evidence type="ECO:0000256" key="1">
    <source>
        <dbReference type="ARBA" id="ARBA00022475"/>
    </source>
</evidence>
<proteinExistence type="predicted"/>
<dbReference type="Proteomes" id="UP000006053">
    <property type="component" value="Chromosome"/>
</dbReference>
<dbReference type="GO" id="GO:0005886">
    <property type="term" value="C:plasma membrane"/>
    <property type="evidence" value="ECO:0007669"/>
    <property type="project" value="TreeGrafter"/>
</dbReference>
<keyword evidence="1" id="KW-1003">Cell membrane</keyword>
<keyword evidence="2" id="KW-0328">Glycosyltransferase</keyword>
<dbReference type="SUPFAM" id="SSF53448">
    <property type="entry name" value="Nucleotide-diphospho-sugar transferases"/>
    <property type="match status" value="1"/>
</dbReference>
<feature type="domain" description="Glycosyltransferase 2-like" evidence="8">
    <location>
        <begin position="5"/>
        <end position="169"/>
    </location>
</feature>
<evidence type="ECO:0000313" key="10">
    <source>
        <dbReference type="Proteomes" id="UP000006053"/>
    </source>
</evidence>
<protein>
    <submittedName>
        <fullName evidence="9">Glycosyl transferase</fullName>
    </submittedName>
</protein>
<keyword evidence="6" id="KW-1133">Transmembrane helix</keyword>
<evidence type="ECO:0000256" key="4">
    <source>
        <dbReference type="ARBA" id="ARBA00022692"/>
    </source>
</evidence>
<dbReference type="AlphaFoldDB" id="I4A415"/>
<evidence type="ECO:0000256" key="3">
    <source>
        <dbReference type="ARBA" id="ARBA00022679"/>
    </source>
</evidence>
<dbReference type="Gene3D" id="3.90.550.10">
    <property type="entry name" value="Spore Coat Polysaccharide Biosynthesis Protein SpsA, Chain A"/>
    <property type="match status" value="1"/>
</dbReference>
<dbReference type="Pfam" id="PF00535">
    <property type="entry name" value="Glycos_transf_2"/>
    <property type="match status" value="1"/>
</dbReference>
<dbReference type="GO" id="GO:0009103">
    <property type="term" value="P:lipopolysaccharide biosynthetic process"/>
    <property type="evidence" value="ECO:0007669"/>
    <property type="project" value="UniProtKB-KW"/>
</dbReference>
<dbReference type="STRING" id="756499.Desde_0223"/>
<dbReference type="HOGENOM" id="CLU_033536_0_0_9"/>
<dbReference type="InterPro" id="IPR029044">
    <property type="entry name" value="Nucleotide-diphossugar_trans"/>
</dbReference>
<dbReference type="KEGG" id="ddh:Desde_0223"/>
<keyword evidence="4" id="KW-0812">Transmembrane</keyword>
<evidence type="ECO:0000256" key="2">
    <source>
        <dbReference type="ARBA" id="ARBA00022676"/>
    </source>
</evidence>
<organism evidence="9 10">
    <name type="scientific">Desulfitobacterium dehalogenans (strain ATCC 51507 / DSM 9161 / JW/IU-DC1)</name>
    <dbReference type="NCBI Taxonomy" id="756499"/>
    <lineage>
        <taxon>Bacteria</taxon>
        <taxon>Bacillati</taxon>
        <taxon>Bacillota</taxon>
        <taxon>Clostridia</taxon>
        <taxon>Eubacteriales</taxon>
        <taxon>Desulfitobacteriaceae</taxon>
        <taxon>Desulfitobacterium</taxon>
    </lineage>
</organism>
<evidence type="ECO:0000313" key="9">
    <source>
        <dbReference type="EMBL" id="AFL98699.1"/>
    </source>
</evidence>
<dbReference type="PANTHER" id="PTHR48090:SF3">
    <property type="entry name" value="UNDECAPRENYL-PHOSPHATE 4-DEOXY-4-FORMAMIDO-L-ARABINOSE TRANSFERASE"/>
    <property type="match status" value="1"/>
</dbReference>
<dbReference type="GO" id="GO:0099621">
    <property type="term" value="F:undecaprenyl-phosphate 4-deoxy-4-formamido-L-arabinose transferase activity"/>
    <property type="evidence" value="ECO:0007669"/>
    <property type="project" value="TreeGrafter"/>
</dbReference>
<gene>
    <name evidence="9" type="ordered locus">Desde_0223</name>
</gene>
<keyword evidence="3 9" id="KW-0808">Transferase</keyword>
<dbReference type="CDD" id="cd04187">
    <property type="entry name" value="DPM1_like_bac"/>
    <property type="match status" value="1"/>
</dbReference>
<dbReference type="eggNOG" id="COG0463">
    <property type="taxonomic scope" value="Bacteria"/>
</dbReference>
<reference evidence="10" key="1">
    <citation type="submission" date="2012-06" db="EMBL/GenBank/DDBJ databases">
        <title>Complete sequence of Desulfitobacterium dehalogenans ATCC 51507.</title>
        <authorList>
            <person name="Lucas S."/>
            <person name="Han J."/>
            <person name="Lapidus A."/>
            <person name="Cheng J.-F."/>
            <person name="Goodwin L."/>
            <person name="Pitluck S."/>
            <person name="Peters L."/>
            <person name="Ovchinnikova G."/>
            <person name="Teshima H."/>
            <person name="Detter J.C."/>
            <person name="Han C."/>
            <person name="Tapia R."/>
            <person name="Land M."/>
            <person name="Hauser L."/>
            <person name="Kyrpides N."/>
            <person name="Ivanova N."/>
            <person name="Pagani I."/>
            <person name="Kruse T."/>
            <person name="de Vos W.M."/>
            <person name="Smidt H."/>
            <person name="Woyke T."/>
        </authorList>
    </citation>
    <scope>NUCLEOTIDE SEQUENCE [LARGE SCALE GENOMIC DNA]</scope>
    <source>
        <strain evidence="10">ATCC 51507 / DSM 9161 / JW/IU-DC1</strain>
    </source>
</reference>
<sequence>MEKISVVVPVYNSRKTLEVLCYRLKETFKRLSLEYEIILVDDGSKDNSFSKMMEIHSKDPEVKIIQLKRNFGQQNALMCGLHYVTGTYAVIMDDDLQNPPEEIIKLWSKIREGYDIVYGLPPLNIKKEQGYRYWGGILRDLLFNLMINKPPQIKVSTFRIVHRDLVNKIIKDQTSFVYISAIIFKHKVKAANIEVEHHKREVGRSNYSMLQLAQLYLKILLNYGPVFFKFARTSRPQYEIAQIQGKGLL</sequence>
<dbReference type="OrthoDB" id="9807778at2"/>
<keyword evidence="5" id="KW-0448">Lipopolysaccharide biosynthesis</keyword>